<keyword evidence="1" id="KW-0732">Signal</keyword>
<evidence type="ECO:0000313" key="2">
    <source>
        <dbReference type="EMBL" id="RPE80811.1"/>
    </source>
</evidence>
<keyword evidence="3" id="KW-1185">Reference proteome</keyword>
<reference evidence="2 3" key="1">
    <citation type="submission" date="2018-11" db="EMBL/GenBank/DDBJ databases">
        <title>Genomic Encyclopedia of Type Strains, Phase IV (KMG-IV): sequencing the most valuable type-strain genomes for metagenomic binning, comparative biology and taxonomic classification.</title>
        <authorList>
            <person name="Goeker M."/>
        </authorList>
    </citation>
    <scope>NUCLEOTIDE SEQUENCE [LARGE SCALE GENOMIC DNA]</scope>
    <source>
        <strain evidence="2 3">DSM 27238</strain>
    </source>
</reference>
<comment type="caution">
    <text evidence="2">The sequence shown here is derived from an EMBL/GenBank/DDBJ whole genome shotgun (WGS) entry which is preliminary data.</text>
</comment>
<accession>A0A3N4VNJ5</accession>
<evidence type="ECO:0008006" key="4">
    <source>
        <dbReference type="Google" id="ProtNLM"/>
    </source>
</evidence>
<dbReference type="EMBL" id="RKQP01000006">
    <property type="protein sequence ID" value="RPE80811.1"/>
    <property type="molecule type" value="Genomic_DNA"/>
</dbReference>
<sequence>MFKKILTFILIFTALSASAYAIRNSYDSNIKSRCSDGSYLTSSGSGACSWHGGMR</sequence>
<gene>
    <name evidence="2" type="ORF">EDC46_1631</name>
</gene>
<protein>
    <recommendedName>
        <fullName evidence="4">DUF3761 domain-containing protein</fullName>
    </recommendedName>
</protein>
<evidence type="ECO:0000313" key="3">
    <source>
        <dbReference type="Proteomes" id="UP000281691"/>
    </source>
</evidence>
<proteinExistence type="predicted"/>
<organism evidence="2 3">
    <name type="scientific">Vespertiliibacter pulmonis</name>
    <dbReference type="NCBI Taxonomy" id="1443036"/>
    <lineage>
        <taxon>Bacteria</taxon>
        <taxon>Pseudomonadati</taxon>
        <taxon>Pseudomonadota</taxon>
        <taxon>Gammaproteobacteria</taxon>
        <taxon>Pasteurellales</taxon>
        <taxon>Pasteurellaceae</taxon>
        <taxon>Vespertiliibacter</taxon>
    </lineage>
</organism>
<evidence type="ECO:0000256" key="1">
    <source>
        <dbReference type="SAM" id="SignalP"/>
    </source>
</evidence>
<feature type="signal peptide" evidence="1">
    <location>
        <begin position="1"/>
        <end position="19"/>
    </location>
</feature>
<name>A0A3N4VNJ5_9PAST</name>
<dbReference type="Proteomes" id="UP000281691">
    <property type="component" value="Unassembled WGS sequence"/>
</dbReference>
<dbReference type="AlphaFoldDB" id="A0A3N4VNJ5"/>
<feature type="chain" id="PRO_5018321441" description="DUF3761 domain-containing protein" evidence="1">
    <location>
        <begin position="20"/>
        <end position="55"/>
    </location>
</feature>